<gene>
    <name evidence="6" type="ORF">B1A_04735</name>
</gene>
<dbReference type="SMART" id="SM00116">
    <property type="entry name" value="CBS"/>
    <property type="match status" value="2"/>
</dbReference>
<dbReference type="PANTHER" id="PTHR11911">
    <property type="entry name" value="INOSINE-5-MONOPHOSPHATE DEHYDROGENASE RELATED"/>
    <property type="match status" value="1"/>
</dbReference>
<dbReference type="AlphaFoldDB" id="T1CVC5"/>
<reference evidence="6" key="2">
    <citation type="journal article" date="2014" name="ISME J.">
        <title>Microbial stratification in low pH oxic and suboxic macroscopic growths along an acid mine drainage.</title>
        <authorList>
            <person name="Mendez-Garcia C."/>
            <person name="Mesa V."/>
            <person name="Sprenger R.R."/>
            <person name="Richter M."/>
            <person name="Diez M.S."/>
            <person name="Solano J."/>
            <person name="Bargiela R."/>
            <person name="Golyshina O.V."/>
            <person name="Manteca A."/>
            <person name="Ramos J.L."/>
            <person name="Gallego J.R."/>
            <person name="Llorente I."/>
            <person name="Martins Dos Santos V.A."/>
            <person name="Jensen O.N."/>
            <person name="Pelaez A.I."/>
            <person name="Sanchez J."/>
            <person name="Ferrer M."/>
        </authorList>
    </citation>
    <scope>NUCLEOTIDE SEQUENCE</scope>
</reference>
<keyword evidence="2" id="KW-0479">Metal-binding</keyword>
<sequence>RTRLTRRIELNLPLISAPMDTVTEAALAIALAQEGGLGCIHKNMSIEHQCREVEKVKRSANGIITDPVTLPPDATVGRARQIMKEQNISGIPIVDSADGALVGILTRRDLKFIEGDDNHPVRELMTRTNLITAPPGTSLEKAEILLNNARVEKLLLVDERRRLCGMITMRDIDKTHQFPRACKDARGRLRVGAAVGVKQ</sequence>
<reference evidence="6" key="1">
    <citation type="submission" date="2013-08" db="EMBL/GenBank/DDBJ databases">
        <authorList>
            <person name="Mendez C."/>
            <person name="Richter M."/>
            <person name="Ferrer M."/>
            <person name="Sanchez J."/>
        </authorList>
    </citation>
    <scope>NUCLEOTIDE SEQUENCE</scope>
</reference>
<dbReference type="InterPro" id="IPR046342">
    <property type="entry name" value="CBS_dom_sf"/>
</dbReference>
<feature type="domain" description="CBS" evidence="5">
    <location>
        <begin position="125"/>
        <end position="182"/>
    </location>
</feature>
<evidence type="ECO:0000256" key="4">
    <source>
        <dbReference type="ARBA" id="ARBA00023122"/>
    </source>
</evidence>
<keyword evidence="4" id="KW-0129">CBS domain</keyword>
<dbReference type="PANTHER" id="PTHR11911:SF111">
    <property type="entry name" value="INOSINE-5'-MONOPHOSPHATE DEHYDROGENASE"/>
    <property type="match status" value="1"/>
</dbReference>
<evidence type="ECO:0000256" key="3">
    <source>
        <dbReference type="ARBA" id="ARBA00023002"/>
    </source>
</evidence>
<dbReference type="InterPro" id="IPR013785">
    <property type="entry name" value="Aldolase_TIM"/>
</dbReference>
<dbReference type="SUPFAM" id="SSF51412">
    <property type="entry name" value="Inosine monophosphate dehydrogenase (IMPDH)"/>
    <property type="match status" value="1"/>
</dbReference>
<dbReference type="InterPro" id="IPR005990">
    <property type="entry name" value="IMP_DH"/>
</dbReference>
<comment type="caution">
    <text evidence="6">The sequence shown here is derived from an EMBL/GenBank/DDBJ whole genome shotgun (WGS) entry which is preliminary data.</text>
</comment>
<feature type="non-terminal residue" evidence="6">
    <location>
        <position position="199"/>
    </location>
</feature>
<dbReference type="EMBL" id="AUZX01003448">
    <property type="protein sequence ID" value="EQD73875.1"/>
    <property type="molecule type" value="Genomic_DNA"/>
</dbReference>
<dbReference type="Pfam" id="PF00478">
    <property type="entry name" value="IMPDH"/>
    <property type="match status" value="1"/>
</dbReference>
<name>T1CVC5_9ZZZZ</name>
<dbReference type="SUPFAM" id="SSF54631">
    <property type="entry name" value="CBS-domain pair"/>
    <property type="match status" value="1"/>
</dbReference>
<dbReference type="GO" id="GO:0006183">
    <property type="term" value="P:GTP biosynthetic process"/>
    <property type="evidence" value="ECO:0007669"/>
    <property type="project" value="TreeGrafter"/>
</dbReference>
<feature type="domain" description="CBS" evidence="5">
    <location>
        <begin position="63"/>
        <end position="121"/>
    </location>
</feature>
<accession>T1CVC5</accession>
<dbReference type="SMART" id="SM01240">
    <property type="entry name" value="IMPDH"/>
    <property type="match status" value="1"/>
</dbReference>
<feature type="non-terminal residue" evidence="6">
    <location>
        <position position="1"/>
    </location>
</feature>
<proteinExistence type="inferred from homology"/>
<dbReference type="CDD" id="cd04601">
    <property type="entry name" value="CBS_pair_IMPDH"/>
    <property type="match status" value="1"/>
</dbReference>
<evidence type="ECO:0000313" key="6">
    <source>
        <dbReference type="EMBL" id="EQD73875.1"/>
    </source>
</evidence>
<dbReference type="InterPro" id="IPR001093">
    <property type="entry name" value="IMP_DH_GMPRt"/>
</dbReference>
<keyword evidence="3" id="KW-0560">Oxidoreductase</keyword>
<protein>
    <submittedName>
        <fullName evidence="6">Inosine-5-monophosphate dehydrogenase</fullName>
    </submittedName>
</protein>
<dbReference type="PROSITE" id="PS51371">
    <property type="entry name" value="CBS"/>
    <property type="match status" value="2"/>
</dbReference>
<evidence type="ECO:0000256" key="1">
    <source>
        <dbReference type="ARBA" id="ARBA00005502"/>
    </source>
</evidence>
<evidence type="ECO:0000259" key="5">
    <source>
        <dbReference type="PROSITE" id="PS51371"/>
    </source>
</evidence>
<dbReference type="Pfam" id="PF00571">
    <property type="entry name" value="CBS"/>
    <property type="match status" value="2"/>
</dbReference>
<dbReference type="Gene3D" id="3.20.20.70">
    <property type="entry name" value="Aldolase class I"/>
    <property type="match status" value="1"/>
</dbReference>
<dbReference type="GO" id="GO:0046872">
    <property type="term" value="F:metal ion binding"/>
    <property type="evidence" value="ECO:0007669"/>
    <property type="project" value="UniProtKB-KW"/>
</dbReference>
<organism evidence="6">
    <name type="scientific">mine drainage metagenome</name>
    <dbReference type="NCBI Taxonomy" id="410659"/>
    <lineage>
        <taxon>unclassified sequences</taxon>
        <taxon>metagenomes</taxon>
        <taxon>ecological metagenomes</taxon>
    </lineage>
</organism>
<comment type="similarity">
    <text evidence="1">Belongs to the IMPDH/GMPR family.</text>
</comment>
<dbReference type="GO" id="GO:0003938">
    <property type="term" value="F:IMP dehydrogenase activity"/>
    <property type="evidence" value="ECO:0007669"/>
    <property type="project" value="InterPro"/>
</dbReference>
<dbReference type="FunFam" id="3.20.20.70:FF:000424">
    <property type="entry name" value="Inosine-5'-monophosphate dehydrogenase 2"/>
    <property type="match status" value="1"/>
</dbReference>
<dbReference type="InterPro" id="IPR000644">
    <property type="entry name" value="CBS_dom"/>
</dbReference>
<evidence type="ECO:0000256" key="2">
    <source>
        <dbReference type="ARBA" id="ARBA00022723"/>
    </source>
</evidence>